<dbReference type="EMBL" id="FXYG01000001">
    <property type="protein sequence ID" value="SMX33290.1"/>
    <property type="molecule type" value="Genomic_DNA"/>
</dbReference>
<dbReference type="AlphaFoldDB" id="A0A238JRK7"/>
<name>A0A238JRK7_9RHOB</name>
<protein>
    <submittedName>
        <fullName evidence="1">Sarcosine oxidase, gamma subunit family</fullName>
    </submittedName>
</protein>
<dbReference type="SUPFAM" id="SSF103025">
    <property type="entry name" value="Folate-binding domain"/>
    <property type="match status" value="1"/>
</dbReference>
<sequence length="183" mass="19376">MCVDKMIARTPCDGLLPLTIGTVSVTEVDPGAIHAVSAFQGQTNALSEAMKTAHGMALPAPNRATGKSGARAIWFGPGQVMLIGPAPDPSLSAYAAVVDQSDAWAVVRLEGDGAEDVLARLVPVDLRPQNFKRGHTARTLLFHMTASITRVGEKAFQIMVFRSMATSLVHDLQRVMEGVAARG</sequence>
<keyword evidence="2" id="KW-1185">Reference proteome</keyword>
<evidence type="ECO:0000313" key="1">
    <source>
        <dbReference type="EMBL" id="SMX33290.1"/>
    </source>
</evidence>
<dbReference type="InterPro" id="IPR027266">
    <property type="entry name" value="TrmE/GcvT-like"/>
</dbReference>
<proteinExistence type="predicted"/>
<dbReference type="Gene3D" id="3.30.1360.120">
    <property type="entry name" value="Probable tRNA modification gtpase trme, domain 1"/>
    <property type="match status" value="1"/>
</dbReference>
<organism evidence="1 2">
    <name type="scientific">Ruegeria arenilitoris</name>
    <dbReference type="NCBI Taxonomy" id="1173585"/>
    <lineage>
        <taxon>Bacteria</taxon>
        <taxon>Pseudomonadati</taxon>
        <taxon>Pseudomonadota</taxon>
        <taxon>Alphaproteobacteria</taxon>
        <taxon>Rhodobacterales</taxon>
        <taxon>Roseobacteraceae</taxon>
        <taxon>Ruegeria</taxon>
    </lineage>
</organism>
<accession>A0A238JRK7</accession>
<reference evidence="2" key="1">
    <citation type="submission" date="2017-05" db="EMBL/GenBank/DDBJ databases">
        <authorList>
            <person name="Rodrigo-Torres L."/>
            <person name="Arahal R. D."/>
            <person name="Lucena T."/>
        </authorList>
    </citation>
    <scope>NUCLEOTIDE SEQUENCE [LARGE SCALE GENOMIC DNA]</scope>
    <source>
        <strain evidence="2">CECT 8715</strain>
    </source>
</reference>
<gene>
    <name evidence="1" type="ORF">RUA8715_00135</name>
</gene>
<dbReference type="Gene3D" id="3.30.70.1520">
    <property type="entry name" value="Heterotetrameric sarcosine oxidase"/>
    <property type="match status" value="1"/>
</dbReference>
<evidence type="ECO:0000313" key="2">
    <source>
        <dbReference type="Proteomes" id="UP000202485"/>
    </source>
</evidence>
<dbReference type="Proteomes" id="UP000202485">
    <property type="component" value="Unassembled WGS sequence"/>
</dbReference>